<protein>
    <submittedName>
        <fullName evidence="2">Uncharacterized protein</fullName>
    </submittedName>
</protein>
<evidence type="ECO:0000313" key="3">
    <source>
        <dbReference type="Proteomes" id="UP000729402"/>
    </source>
</evidence>
<organism evidence="2 3">
    <name type="scientific">Zizania palustris</name>
    <name type="common">Northern wild rice</name>
    <dbReference type="NCBI Taxonomy" id="103762"/>
    <lineage>
        <taxon>Eukaryota</taxon>
        <taxon>Viridiplantae</taxon>
        <taxon>Streptophyta</taxon>
        <taxon>Embryophyta</taxon>
        <taxon>Tracheophyta</taxon>
        <taxon>Spermatophyta</taxon>
        <taxon>Magnoliopsida</taxon>
        <taxon>Liliopsida</taxon>
        <taxon>Poales</taxon>
        <taxon>Poaceae</taxon>
        <taxon>BOP clade</taxon>
        <taxon>Oryzoideae</taxon>
        <taxon>Oryzeae</taxon>
        <taxon>Zizaniinae</taxon>
        <taxon>Zizania</taxon>
    </lineage>
</organism>
<comment type="caution">
    <text evidence="2">The sequence shown here is derived from an EMBL/GenBank/DDBJ whole genome shotgun (WGS) entry which is preliminary data.</text>
</comment>
<keyword evidence="3" id="KW-1185">Reference proteome</keyword>
<reference evidence="2" key="2">
    <citation type="submission" date="2021-02" db="EMBL/GenBank/DDBJ databases">
        <authorList>
            <person name="Kimball J.A."/>
            <person name="Haas M.W."/>
            <person name="Macchietto M."/>
            <person name="Kono T."/>
            <person name="Duquette J."/>
            <person name="Shao M."/>
        </authorList>
    </citation>
    <scope>NUCLEOTIDE SEQUENCE</scope>
    <source>
        <tissue evidence="2">Fresh leaf tissue</tissue>
    </source>
</reference>
<reference evidence="2" key="1">
    <citation type="journal article" date="2021" name="bioRxiv">
        <title>Whole Genome Assembly and Annotation of Northern Wild Rice, Zizania palustris L., Supports a Whole Genome Duplication in the Zizania Genus.</title>
        <authorList>
            <person name="Haas M."/>
            <person name="Kono T."/>
            <person name="Macchietto M."/>
            <person name="Millas R."/>
            <person name="McGilp L."/>
            <person name="Shao M."/>
            <person name="Duquette J."/>
            <person name="Hirsch C.N."/>
            <person name="Kimball J."/>
        </authorList>
    </citation>
    <scope>NUCLEOTIDE SEQUENCE</scope>
    <source>
        <tissue evidence="2">Fresh leaf tissue</tissue>
    </source>
</reference>
<name>A0A8J5THH5_ZIZPA</name>
<feature type="region of interest" description="Disordered" evidence="1">
    <location>
        <begin position="79"/>
        <end position="110"/>
    </location>
</feature>
<evidence type="ECO:0000313" key="2">
    <source>
        <dbReference type="EMBL" id="KAG8083513.1"/>
    </source>
</evidence>
<dbReference type="EMBL" id="JAAALK010000085">
    <property type="protein sequence ID" value="KAG8083513.1"/>
    <property type="molecule type" value="Genomic_DNA"/>
</dbReference>
<evidence type="ECO:0000256" key="1">
    <source>
        <dbReference type="SAM" id="MobiDB-lite"/>
    </source>
</evidence>
<dbReference type="AlphaFoldDB" id="A0A8J5THH5"/>
<feature type="compositionally biased region" description="Basic and acidic residues" evidence="1">
    <location>
        <begin position="79"/>
        <end position="95"/>
    </location>
</feature>
<dbReference type="Proteomes" id="UP000729402">
    <property type="component" value="Unassembled WGS sequence"/>
</dbReference>
<gene>
    <name evidence="2" type="ORF">GUJ93_ZPchr0015g6851</name>
</gene>
<sequence>MAGLWAAEALGGEGLWEARGYGWRGFRAGAPGGRGAPGSCLAKAKANFFPYDIDFPQDAATYRFFNDKTFVDALFEKKDEEKKGSPSEGKSKILESFDTPINPIPSFEYK</sequence>
<accession>A0A8J5THH5</accession>
<proteinExistence type="predicted"/>